<dbReference type="Proteomes" id="UP001217089">
    <property type="component" value="Unassembled WGS sequence"/>
</dbReference>
<dbReference type="InterPro" id="IPR021852">
    <property type="entry name" value="DUF3456"/>
</dbReference>
<dbReference type="EMBL" id="JARBDR010000903">
    <property type="protein sequence ID" value="KAJ8304958.1"/>
    <property type="molecule type" value="Genomic_DNA"/>
</dbReference>
<name>A0ABQ9EI56_TEGGR</name>
<feature type="region of interest" description="Disordered" evidence="2">
    <location>
        <begin position="163"/>
        <end position="207"/>
    </location>
</feature>
<comment type="caution">
    <text evidence="5">The sequence shown here is derived from an EMBL/GenBank/DDBJ whole genome shotgun (WGS) entry which is preliminary data.</text>
</comment>
<feature type="signal peptide" evidence="3">
    <location>
        <begin position="1"/>
        <end position="19"/>
    </location>
</feature>
<evidence type="ECO:0000256" key="2">
    <source>
        <dbReference type="SAM" id="MobiDB-lite"/>
    </source>
</evidence>
<reference evidence="5 6" key="1">
    <citation type="submission" date="2022-12" db="EMBL/GenBank/DDBJ databases">
        <title>Chromosome-level genome of Tegillarca granosa.</title>
        <authorList>
            <person name="Kim J."/>
        </authorList>
    </citation>
    <scope>NUCLEOTIDE SEQUENCE [LARGE SCALE GENOMIC DNA]</scope>
    <source>
        <strain evidence="5">Teg-2019</strain>
        <tissue evidence="5">Adductor muscle</tissue>
    </source>
</reference>
<evidence type="ECO:0000313" key="6">
    <source>
        <dbReference type="Proteomes" id="UP001217089"/>
    </source>
</evidence>
<feature type="compositionally biased region" description="Basic and acidic residues" evidence="2">
    <location>
        <begin position="191"/>
        <end position="207"/>
    </location>
</feature>
<dbReference type="Pfam" id="PF11938">
    <property type="entry name" value="DUF3456"/>
    <property type="match status" value="1"/>
</dbReference>
<sequence length="207" mass="23006">MELQLISFIVCLLLFICDAKRDTDLYCAVCRAMVDEVNYAISKVDPKKKVQVGSFRVDSKGNQDTYQVPYARSEVHLTELLESICDKFNSDYALSKNKLGKTSVARTASRDGKGLMLQDITINQDNQKLMKFANVEDIEAIICNEISELCTEEDLQVPLPITEMGSKETVDTGENRDTSSTAGGDGYATQKKPDGKIVSEKSNKEEL</sequence>
<evidence type="ECO:0000313" key="5">
    <source>
        <dbReference type="EMBL" id="KAJ8304958.1"/>
    </source>
</evidence>
<evidence type="ECO:0000256" key="3">
    <source>
        <dbReference type="SAM" id="SignalP"/>
    </source>
</evidence>
<organism evidence="5 6">
    <name type="scientific">Tegillarca granosa</name>
    <name type="common">Malaysian cockle</name>
    <name type="synonym">Anadara granosa</name>
    <dbReference type="NCBI Taxonomy" id="220873"/>
    <lineage>
        <taxon>Eukaryota</taxon>
        <taxon>Metazoa</taxon>
        <taxon>Spiralia</taxon>
        <taxon>Lophotrochozoa</taxon>
        <taxon>Mollusca</taxon>
        <taxon>Bivalvia</taxon>
        <taxon>Autobranchia</taxon>
        <taxon>Pteriomorphia</taxon>
        <taxon>Arcoida</taxon>
        <taxon>Arcoidea</taxon>
        <taxon>Arcidae</taxon>
        <taxon>Tegillarca</taxon>
    </lineage>
</organism>
<feature type="domain" description="DUF3456" evidence="4">
    <location>
        <begin position="26"/>
        <end position="148"/>
    </location>
</feature>
<dbReference type="PANTHER" id="PTHR13341:SF2">
    <property type="entry name" value="PROTEIN SEELE"/>
    <property type="match status" value="1"/>
</dbReference>
<dbReference type="PANTHER" id="PTHR13341">
    <property type="entry name" value="MIR-INTERACTING SAPOSIN-LIKE PROTEIN"/>
    <property type="match status" value="1"/>
</dbReference>
<keyword evidence="3" id="KW-0732">Signal</keyword>
<keyword evidence="6" id="KW-1185">Reference proteome</keyword>
<feature type="compositionally biased region" description="Basic and acidic residues" evidence="2">
    <location>
        <begin position="165"/>
        <end position="177"/>
    </location>
</feature>
<comment type="similarity">
    <text evidence="1">Belongs to the canopy family.</text>
</comment>
<accession>A0ABQ9EI56</accession>
<feature type="chain" id="PRO_5045083447" description="DUF3456 domain-containing protein" evidence="3">
    <location>
        <begin position="20"/>
        <end position="207"/>
    </location>
</feature>
<dbReference type="InterPro" id="IPR042415">
    <property type="entry name" value="CNPY"/>
</dbReference>
<gene>
    <name evidence="5" type="ORF">KUTeg_018541</name>
</gene>
<evidence type="ECO:0000259" key="4">
    <source>
        <dbReference type="Pfam" id="PF11938"/>
    </source>
</evidence>
<evidence type="ECO:0000256" key="1">
    <source>
        <dbReference type="ARBA" id="ARBA00007285"/>
    </source>
</evidence>
<proteinExistence type="inferred from homology"/>
<protein>
    <recommendedName>
        <fullName evidence="4">DUF3456 domain-containing protein</fullName>
    </recommendedName>
</protein>